<reference evidence="2" key="1">
    <citation type="submission" date="2019-09" db="EMBL/GenBank/DDBJ databases">
        <title>Antimicrobial potential of Antarctic Bacteria.</title>
        <authorList>
            <person name="Benaud N."/>
            <person name="Edwards R.J."/>
            <person name="Ferrari B.C."/>
        </authorList>
    </citation>
    <scope>NUCLEOTIDE SEQUENCE [LARGE SCALE GENOMIC DNA]</scope>
    <source>
        <strain evidence="2">SPB151</strain>
    </source>
</reference>
<evidence type="ECO:0000313" key="2">
    <source>
        <dbReference type="Proteomes" id="UP000515563"/>
    </source>
</evidence>
<dbReference type="SUPFAM" id="SSF52540">
    <property type="entry name" value="P-loop containing nucleoside triphosphate hydrolases"/>
    <property type="match status" value="1"/>
</dbReference>
<organism evidence="1 2">
    <name type="scientific">Kribbella qitaiheensis</name>
    <dbReference type="NCBI Taxonomy" id="1544730"/>
    <lineage>
        <taxon>Bacteria</taxon>
        <taxon>Bacillati</taxon>
        <taxon>Actinomycetota</taxon>
        <taxon>Actinomycetes</taxon>
        <taxon>Propionibacteriales</taxon>
        <taxon>Kribbellaceae</taxon>
        <taxon>Kribbella</taxon>
    </lineage>
</organism>
<dbReference type="InterPro" id="IPR011990">
    <property type="entry name" value="TPR-like_helical_dom_sf"/>
</dbReference>
<gene>
    <name evidence="1" type="ORF">F1D05_10080</name>
</gene>
<proteinExistence type="predicted"/>
<dbReference type="PANTHER" id="PTHR47691:SF3">
    <property type="entry name" value="HTH-TYPE TRANSCRIPTIONAL REGULATOR RV0890C-RELATED"/>
    <property type="match status" value="1"/>
</dbReference>
<dbReference type="GO" id="GO:0043531">
    <property type="term" value="F:ADP binding"/>
    <property type="evidence" value="ECO:0007669"/>
    <property type="project" value="InterPro"/>
</dbReference>
<dbReference type="Gene3D" id="1.25.40.10">
    <property type="entry name" value="Tetratricopeptide repeat domain"/>
    <property type="match status" value="1"/>
</dbReference>
<protein>
    <submittedName>
        <fullName evidence="1">Uncharacterized protein</fullName>
    </submittedName>
</protein>
<dbReference type="AlphaFoldDB" id="A0A7G6WW13"/>
<dbReference type="PANTHER" id="PTHR47691">
    <property type="entry name" value="REGULATOR-RELATED"/>
    <property type="match status" value="1"/>
</dbReference>
<evidence type="ECO:0000313" key="1">
    <source>
        <dbReference type="EMBL" id="QNE18178.1"/>
    </source>
</evidence>
<sequence length="636" mass="70386">MIIAMSRMVMITQRHRPFAGDDLMVTASPWPRRVMPFVDRVEQRELMVRQLTVSRAADLPCLLYVHAQEGLGRWSLASQFFHENLEAFAETYIEVAARQADGRPVSPGEMLGQALRGLGLDDAEHPPSDQARADRFQRLSVGRTYLMVIRDVVAAEQVELLVPSSPGVTLVVTTRANLRKLQEYDFLPVSLENLPPDDAHRLMVDKLKVTAAQIDPDTLRELVALCYGHPLLIRIVAAQVSGRAHVARRLVDEAVGPVVLPGIDSSGRLAASFDQVYETLDDDLKLPYRLLAFIPGPDFGVPAAAMALDTDYRSAAKLIDDLVDANMLRPNVREGRFMYLPLLRSDAKERVDDRDDRRAVVRRVTEWYLTELAPRDFALARRWRVGKAFESPGAVVDRADALEWFSVEWESGIACVTAAATNEQHEVAYQLCIGLHKYFHQQGHRDSWLDCLAVGLSSAELAGSSPAVMQLSSHRGSAYLAAGHPDAARKDFQSSLECAMSIGHRMGEQSAQEWLGKVSAKETDFDEALRRYDASEAVIQRATENEIPDSQRSRMIALLGLHRARATLDQAAYSTAATWIGGALRYFDQQTPEAENRAKCLMVLGSVASKIATGEDPVGCFEEAARALRCGPDAAI</sequence>
<keyword evidence="2" id="KW-1185">Reference proteome</keyword>
<dbReference type="KEGG" id="kqi:F1D05_10080"/>
<dbReference type="SUPFAM" id="SSF48452">
    <property type="entry name" value="TPR-like"/>
    <property type="match status" value="1"/>
</dbReference>
<dbReference type="Proteomes" id="UP000515563">
    <property type="component" value="Chromosome"/>
</dbReference>
<accession>A0A7G6WW13</accession>
<dbReference type="Gene3D" id="3.40.50.300">
    <property type="entry name" value="P-loop containing nucleotide triphosphate hydrolases"/>
    <property type="match status" value="1"/>
</dbReference>
<dbReference type="InterPro" id="IPR027417">
    <property type="entry name" value="P-loop_NTPase"/>
</dbReference>
<name>A0A7G6WW13_9ACTN</name>
<dbReference type="EMBL" id="CP043661">
    <property type="protein sequence ID" value="QNE18178.1"/>
    <property type="molecule type" value="Genomic_DNA"/>
</dbReference>
<reference evidence="1 2" key="2">
    <citation type="journal article" date="2020" name="Microbiol. Resour. Announc.">
        <title>Antarctic desert soil bacteria exhibit high novel natural product potential, evaluated through long-read genome sequencing and comparative genomics.</title>
        <authorList>
            <person name="Benaud N."/>
            <person name="Edwards R.J."/>
            <person name="Amos T.G."/>
            <person name="D'Agostino P.M."/>
            <person name="Gutierrez-Chavez C."/>
            <person name="Montgomery K."/>
            <person name="Nicetic I."/>
            <person name="Ferrari B.C."/>
        </authorList>
    </citation>
    <scope>NUCLEOTIDE SEQUENCE [LARGE SCALE GENOMIC DNA]</scope>
    <source>
        <strain evidence="1 2">SPB151</strain>
    </source>
</reference>